<dbReference type="GO" id="GO:0009435">
    <property type="term" value="P:NAD+ biosynthetic process"/>
    <property type="evidence" value="ECO:0007669"/>
    <property type="project" value="UniProtKB-UniRule"/>
</dbReference>
<evidence type="ECO:0000256" key="6">
    <source>
        <dbReference type="ARBA" id="ARBA00022695"/>
    </source>
</evidence>
<dbReference type="NCBIfam" id="TIGR00125">
    <property type="entry name" value="cyt_tran_rel"/>
    <property type="match status" value="1"/>
</dbReference>
<dbReference type="OrthoDB" id="5295945at2"/>
<keyword evidence="4 11" id="KW-0662">Pyridine nucleotide biosynthesis</keyword>
<comment type="function">
    <text evidence="1 11">Catalyzes the reversible adenylation of nicotinate mononucleotide (NaMN) to nicotinic acid adenine dinucleotide (NaAD).</text>
</comment>
<dbReference type="InterPro" id="IPR004821">
    <property type="entry name" value="Cyt_trans-like"/>
</dbReference>
<accession>R4YKC5</accession>
<feature type="domain" description="Cytidyltransferase-like" evidence="12">
    <location>
        <begin position="7"/>
        <end position="156"/>
    </location>
</feature>
<dbReference type="AlphaFoldDB" id="R4YKC5"/>
<comment type="pathway">
    <text evidence="2 11">Cofactor biosynthesis; NAD(+) biosynthesis; deamido-NAD(+) from nicotinate D-ribonucleotide: step 1/1.</text>
</comment>
<dbReference type="Gene3D" id="3.40.50.620">
    <property type="entry name" value="HUPs"/>
    <property type="match status" value="1"/>
</dbReference>
<organism evidence="13 14">
    <name type="scientific">Oleispira antarctica RB-8</name>
    <dbReference type="NCBI Taxonomy" id="698738"/>
    <lineage>
        <taxon>Bacteria</taxon>
        <taxon>Pseudomonadati</taxon>
        <taxon>Pseudomonadota</taxon>
        <taxon>Gammaproteobacteria</taxon>
        <taxon>Oceanospirillales</taxon>
        <taxon>Oceanospirillaceae</taxon>
        <taxon>Oleispira</taxon>
    </lineage>
</organism>
<dbReference type="InterPro" id="IPR014729">
    <property type="entry name" value="Rossmann-like_a/b/a_fold"/>
</dbReference>
<evidence type="ECO:0000259" key="12">
    <source>
        <dbReference type="Pfam" id="PF01467"/>
    </source>
</evidence>
<dbReference type="GO" id="GO:0004515">
    <property type="term" value="F:nicotinate-nucleotide adenylyltransferase activity"/>
    <property type="evidence" value="ECO:0007669"/>
    <property type="project" value="UniProtKB-UniRule"/>
</dbReference>
<dbReference type="PANTHER" id="PTHR39321">
    <property type="entry name" value="NICOTINATE-NUCLEOTIDE ADENYLYLTRANSFERASE-RELATED"/>
    <property type="match status" value="1"/>
</dbReference>
<protein>
    <recommendedName>
        <fullName evidence="11">Probable nicotinate-nucleotide adenylyltransferase</fullName>
        <ecNumber evidence="11">2.7.7.18</ecNumber>
    </recommendedName>
    <alternativeName>
        <fullName evidence="11">Deamido-NAD(+) diphosphorylase</fullName>
    </alternativeName>
    <alternativeName>
        <fullName evidence="11">Deamido-NAD(+) pyrophosphorylase</fullName>
    </alternativeName>
    <alternativeName>
        <fullName evidence="11">Nicotinate mononucleotide adenylyltransferase</fullName>
        <shortName evidence="11">NaMN adenylyltransferase</shortName>
    </alternativeName>
</protein>
<dbReference type="HOGENOM" id="CLU_069765_0_0_6"/>
<keyword evidence="5 11" id="KW-0808">Transferase</keyword>
<evidence type="ECO:0000256" key="5">
    <source>
        <dbReference type="ARBA" id="ARBA00022679"/>
    </source>
</evidence>
<proteinExistence type="inferred from homology"/>
<evidence type="ECO:0000256" key="4">
    <source>
        <dbReference type="ARBA" id="ARBA00022642"/>
    </source>
</evidence>
<evidence type="ECO:0000256" key="3">
    <source>
        <dbReference type="ARBA" id="ARBA00009014"/>
    </source>
</evidence>
<reference evidence="13 14" key="1">
    <citation type="journal article" date="2013" name="Nat. Commun.">
        <title>Genome sequence and functional genomic analysis of the oil-degrading bacterium Oleispira antarctica.</title>
        <authorList>
            <person name="Kube M."/>
            <person name="Chernikova T.N."/>
            <person name="Al-Ramahi Y."/>
            <person name="Beloqui A."/>
            <person name="Lopez-Cortez N."/>
            <person name="Guazzaroni M.E."/>
            <person name="Heipieper H.J."/>
            <person name="Klages S."/>
            <person name="Kotsyurbenko O.R."/>
            <person name="Langer I."/>
            <person name="Nechitaylo T.Y."/>
            <person name="Lunsdorf H."/>
            <person name="Fernandez M."/>
            <person name="Juarez S."/>
            <person name="Ciordia S."/>
            <person name="Singer A."/>
            <person name="Kagan O."/>
            <person name="Egorova O."/>
            <person name="Petit P.A."/>
            <person name="Stogios P."/>
            <person name="Kim Y."/>
            <person name="Tchigvintsev A."/>
            <person name="Flick R."/>
            <person name="Denaro R."/>
            <person name="Genovese M."/>
            <person name="Albar J.P."/>
            <person name="Reva O.N."/>
            <person name="Martinez-Gomariz M."/>
            <person name="Tran H."/>
            <person name="Ferrer M."/>
            <person name="Savchenko A."/>
            <person name="Yakunin A.F."/>
            <person name="Yakimov M.M."/>
            <person name="Golyshina O.V."/>
            <person name="Reinhardt R."/>
            <person name="Golyshin P.N."/>
        </authorList>
    </citation>
    <scope>NUCLEOTIDE SEQUENCE [LARGE SCALE GENOMIC DNA]</scope>
</reference>
<name>R4YKC5_OLEAN</name>
<evidence type="ECO:0000256" key="9">
    <source>
        <dbReference type="ARBA" id="ARBA00023027"/>
    </source>
</evidence>
<dbReference type="HAMAP" id="MF_00244">
    <property type="entry name" value="NaMN_adenylyltr"/>
    <property type="match status" value="1"/>
</dbReference>
<dbReference type="Pfam" id="PF01467">
    <property type="entry name" value="CTP_transf_like"/>
    <property type="match status" value="1"/>
</dbReference>
<evidence type="ECO:0000256" key="1">
    <source>
        <dbReference type="ARBA" id="ARBA00002324"/>
    </source>
</evidence>
<dbReference type="PANTHER" id="PTHR39321:SF3">
    <property type="entry name" value="PHOSPHOPANTETHEINE ADENYLYLTRANSFERASE"/>
    <property type="match status" value="1"/>
</dbReference>
<evidence type="ECO:0000256" key="2">
    <source>
        <dbReference type="ARBA" id="ARBA00005019"/>
    </source>
</evidence>
<evidence type="ECO:0000256" key="10">
    <source>
        <dbReference type="ARBA" id="ARBA00048721"/>
    </source>
</evidence>
<keyword evidence="6 11" id="KW-0548">Nucleotidyltransferase</keyword>
<dbReference type="STRING" id="698738.OLEAN_C05240"/>
<gene>
    <name evidence="11 13" type="primary">nadD</name>
    <name evidence="13" type="ORF">OLEAN_C05240</name>
</gene>
<keyword evidence="8 11" id="KW-0067">ATP-binding</keyword>
<dbReference type="GO" id="GO:0005524">
    <property type="term" value="F:ATP binding"/>
    <property type="evidence" value="ECO:0007669"/>
    <property type="project" value="UniProtKB-KW"/>
</dbReference>
<comment type="catalytic activity">
    <reaction evidence="10 11">
        <text>nicotinate beta-D-ribonucleotide + ATP + H(+) = deamido-NAD(+) + diphosphate</text>
        <dbReference type="Rhea" id="RHEA:22860"/>
        <dbReference type="ChEBI" id="CHEBI:15378"/>
        <dbReference type="ChEBI" id="CHEBI:30616"/>
        <dbReference type="ChEBI" id="CHEBI:33019"/>
        <dbReference type="ChEBI" id="CHEBI:57502"/>
        <dbReference type="ChEBI" id="CHEBI:58437"/>
        <dbReference type="EC" id="2.7.7.18"/>
    </reaction>
</comment>
<dbReference type="UniPathway" id="UPA00253">
    <property type="reaction ID" value="UER00332"/>
</dbReference>
<evidence type="ECO:0000256" key="7">
    <source>
        <dbReference type="ARBA" id="ARBA00022741"/>
    </source>
</evidence>
<evidence type="ECO:0000313" key="14">
    <source>
        <dbReference type="Proteomes" id="UP000032749"/>
    </source>
</evidence>
<evidence type="ECO:0000256" key="11">
    <source>
        <dbReference type="HAMAP-Rule" id="MF_00244"/>
    </source>
</evidence>
<dbReference type="KEGG" id="oai:OLEAN_C05240"/>
<keyword evidence="7 11" id="KW-0547">Nucleotide-binding</keyword>
<sequence>MTKHIALLGGTFDPIHIGHLRMAIELRLAGFDEVRLIPNNVPPHREQPKASAEHRLAMVQLACEHLTQQSINGEALTGIVADDIELKRDQPSYSVATLELLRQQLPKDTALSWVIGDDAWDSLHKWHRIEAFLPLANLVIINRGHENQFSVDTLQGQWLKQHATELDNLLECTNGKLIRLNWRLLDVSATYLRSLLAQGQGAQLLTPDVVLKYIAEYQLYKFD</sequence>
<dbReference type="Proteomes" id="UP000032749">
    <property type="component" value="Chromosome"/>
</dbReference>
<dbReference type="PATRIC" id="fig|698738.3.peg.540"/>
<dbReference type="EC" id="2.7.7.18" evidence="11"/>
<dbReference type="SUPFAM" id="SSF52374">
    <property type="entry name" value="Nucleotidylyl transferase"/>
    <property type="match status" value="1"/>
</dbReference>
<dbReference type="CDD" id="cd02165">
    <property type="entry name" value="NMNAT"/>
    <property type="match status" value="1"/>
</dbReference>
<dbReference type="NCBIfam" id="NF000839">
    <property type="entry name" value="PRK00071.1-1"/>
    <property type="match status" value="1"/>
</dbReference>
<dbReference type="EMBL" id="FO203512">
    <property type="protein sequence ID" value="CCK74700.1"/>
    <property type="molecule type" value="Genomic_DNA"/>
</dbReference>
<evidence type="ECO:0000313" key="13">
    <source>
        <dbReference type="EMBL" id="CCK74700.1"/>
    </source>
</evidence>
<keyword evidence="14" id="KW-1185">Reference proteome</keyword>
<evidence type="ECO:0000256" key="8">
    <source>
        <dbReference type="ARBA" id="ARBA00022840"/>
    </source>
</evidence>
<dbReference type="NCBIfam" id="TIGR00482">
    <property type="entry name" value="nicotinate (nicotinamide) nucleotide adenylyltransferase"/>
    <property type="match status" value="1"/>
</dbReference>
<comment type="similarity">
    <text evidence="3 11">Belongs to the NadD family.</text>
</comment>
<dbReference type="InterPro" id="IPR005248">
    <property type="entry name" value="NadD/NMNAT"/>
</dbReference>
<keyword evidence="9 11" id="KW-0520">NAD</keyword>